<protein>
    <submittedName>
        <fullName evidence="2">Multiubiquitin domain-containing protein</fullName>
    </submittedName>
</protein>
<comment type="caution">
    <text evidence="2">The sequence shown here is derived from an EMBL/GenBank/DDBJ whole genome shotgun (WGS) entry which is preliminary data.</text>
</comment>
<accession>A0A9X1YBB5</accession>
<dbReference type="InterPro" id="IPR027802">
    <property type="entry name" value="Multi-ubiquitin_dom"/>
</dbReference>
<dbReference type="Pfam" id="PF14452">
    <property type="entry name" value="Multi_ubiq"/>
    <property type="match status" value="2"/>
</dbReference>
<evidence type="ECO:0000313" key="2">
    <source>
        <dbReference type="EMBL" id="MCK8786577.1"/>
    </source>
</evidence>
<feature type="domain" description="Multi-ubiquitin" evidence="1">
    <location>
        <begin position="91"/>
        <end position="154"/>
    </location>
</feature>
<keyword evidence="3" id="KW-1185">Reference proteome</keyword>
<gene>
    <name evidence="2" type="ORF">M0638_19565</name>
</gene>
<feature type="domain" description="Multi-ubiquitin" evidence="1">
    <location>
        <begin position="23"/>
        <end position="86"/>
    </location>
</feature>
<dbReference type="InterPro" id="IPR025701">
    <property type="entry name" value="UBQ-conjugat_E2_E"/>
</dbReference>
<dbReference type="RefSeq" id="WP_248668691.1">
    <property type="nucleotide sequence ID" value="NZ_JALPRX010000089.1"/>
</dbReference>
<name>A0A9X1YBB5_9PROT</name>
<evidence type="ECO:0000313" key="3">
    <source>
        <dbReference type="Proteomes" id="UP001139516"/>
    </source>
</evidence>
<dbReference type="Proteomes" id="UP001139516">
    <property type="component" value="Unassembled WGS sequence"/>
</dbReference>
<sequence length="287" mass="32641">MDGFDERAQRAESYRIKVADEKLEFRDFHVEDPKPLGRQVLAAAGVRPVEEYSLFAILPDGDFEDVRLDETFDLRGRGAERFVLFRTDRDFKFEIDGKHLMWGKPVISGTVLRRLADIQPGYDLYLEVRGGQDVKVLDGDVIRLDGPGIERFVTVIKDTTEGLSALPPADTEFLRNNGIAYEVVAHGGQAGVVLRDFPLPPGRYDRERADILVQLPAGYPDACPDMFFADPWVRFPDGRTPLNTDVQEVFAGRTWQRWSRHSQEWRPGIDGLRTMVARIRHALEVSK</sequence>
<dbReference type="Pfam" id="PF14462">
    <property type="entry name" value="Prok-E2_E"/>
    <property type="match status" value="1"/>
</dbReference>
<dbReference type="EMBL" id="JALPRX010000089">
    <property type="protein sequence ID" value="MCK8786577.1"/>
    <property type="molecule type" value="Genomic_DNA"/>
</dbReference>
<dbReference type="AlphaFoldDB" id="A0A9X1YBB5"/>
<proteinExistence type="predicted"/>
<reference evidence="2" key="1">
    <citation type="submission" date="2022-04" db="EMBL/GenBank/DDBJ databases">
        <title>Roseomonas acroporae sp. nov., isolated from coral Acropora digitifera.</title>
        <authorList>
            <person name="Sun H."/>
        </authorList>
    </citation>
    <scope>NUCLEOTIDE SEQUENCE</scope>
    <source>
        <strain evidence="2">NAR14</strain>
    </source>
</reference>
<organism evidence="2 3">
    <name type="scientific">Roseomonas acroporae</name>
    <dbReference type="NCBI Taxonomy" id="2937791"/>
    <lineage>
        <taxon>Bacteria</taxon>
        <taxon>Pseudomonadati</taxon>
        <taxon>Pseudomonadota</taxon>
        <taxon>Alphaproteobacteria</taxon>
        <taxon>Acetobacterales</taxon>
        <taxon>Roseomonadaceae</taxon>
        <taxon>Roseomonas</taxon>
    </lineage>
</organism>
<evidence type="ECO:0000259" key="1">
    <source>
        <dbReference type="Pfam" id="PF14452"/>
    </source>
</evidence>